<dbReference type="Proteomes" id="UP001482620">
    <property type="component" value="Unassembled WGS sequence"/>
</dbReference>
<evidence type="ECO:0000313" key="1">
    <source>
        <dbReference type="EMBL" id="MEQ2226795.1"/>
    </source>
</evidence>
<evidence type="ECO:0000313" key="2">
    <source>
        <dbReference type="Proteomes" id="UP001482620"/>
    </source>
</evidence>
<comment type="caution">
    <text evidence="1">The sequence shown here is derived from an EMBL/GenBank/DDBJ whole genome shotgun (WGS) entry which is preliminary data.</text>
</comment>
<name>A0ABV0T1R8_9TELE</name>
<keyword evidence="2" id="KW-1185">Reference proteome</keyword>
<accession>A0ABV0T1R8</accession>
<gene>
    <name evidence="1" type="ORF">ILYODFUR_031053</name>
</gene>
<dbReference type="EMBL" id="JAHRIQ010016326">
    <property type="protein sequence ID" value="MEQ2226795.1"/>
    <property type="molecule type" value="Genomic_DNA"/>
</dbReference>
<sequence length="91" mass="10060">MSISSFMARSQILRLSHAHMLSCIKNVLITFDPQSLKSILSDFQVSKSKAVGGVRSDMQARNSQTRVKMTTSIQNGRLPAGFGPMLQETFL</sequence>
<proteinExistence type="predicted"/>
<protein>
    <submittedName>
        <fullName evidence="1">Uncharacterized protein</fullName>
    </submittedName>
</protein>
<organism evidence="1 2">
    <name type="scientific">Ilyodon furcidens</name>
    <name type="common">goldbreast splitfin</name>
    <dbReference type="NCBI Taxonomy" id="33524"/>
    <lineage>
        <taxon>Eukaryota</taxon>
        <taxon>Metazoa</taxon>
        <taxon>Chordata</taxon>
        <taxon>Craniata</taxon>
        <taxon>Vertebrata</taxon>
        <taxon>Euteleostomi</taxon>
        <taxon>Actinopterygii</taxon>
        <taxon>Neopterygii</taxon>
        <taxon>Teleostei</taxon>
        <taxon>Neoteleostei</taxon>
        <taxon>Acanthomorphata</taxon>
        <taxon>Ovalentaria</taxon>
        <taxon>Atherinomorphae</taxon>
        <taxon>Cyprinodontiformes</taxon>
        <taxon>Goodeidae</taxon>
        <taxon>Ilyodon</taxon>
    </lineage>
</organism>
<reference evidence="1 2" key="1">
    <citation type="submission" date="2021-06" db="EMBL/GenBank/DDBJ databases">
        <authorList>
            <person name="Palmer J.M."/>
        </authorList>
    </citation>
    <scope>NUCLEOTIDE SEQUENCE [LARGE SCALE GENOMIC DNA]</scope>
    <source>
        <strain evidence="2">if_2019</strain>
        <tissue evidence="1">Muscle</tissue>
    </source>
</reference>